<sequence length="912" mass="102994">MTARKVAEVERLLLRELEEALLSRAASLARLFHTWRCEATVLRTGRQFEEEFEREKGGWEERLVERRSDCEDRLLDGARATAQRQAKWRQALALLLDQWAHGDAHSIQSASIRAWRDLSRAHRTLKSKQERVKMVVGVWAEGEHQSQTHMCFRDWHRQALQMKESRKRQLDFDLAKESRDQLLRAEAARCSAQVDAASQDLGSCRVRARKDVLLIATVLDRGQLRGVAYVAMQAWQHCTAWARMTQRQRRAALQVAPLFFQATATNTLRSGFIGWRALVQRETALRGETKRWEAVACSERASRGEHTRSREEVAGRCRATARRTAALAARCWGAGETASLLREVLTVWRLDRQRKGIATRRHACVHAALLRWAGGDHLGIAHDCLLHWKAQAAQRRLAHRHGEELGRCVEEWEGLVAEERARREASEAQHSASVERLHGRAGAVVEHALTCWEGGRGKALMRRVLRCWRPRAHGARHLGRGHRALHAALQQVLSAGGGALLRACALAWWAHTKQVKVAQAAEGHLAEERSLWESGLEREREACANNLRMAREGGELRRVRGCQVTELMLRQWHSGGEGGLLAAAFISWLQLKSTLALWSRRRRVVLSGVLRLCEGDKRAALHLCLLDWRHRAKLEAAHRGEVLERDARIVQLREGSRALLAQERARLQECVRLVMGAEGPALTQALLGAWRAQAAEARAGEAQRRLQVALEERRRAGVLATAQRRALASAALRLLGLRDGRSVALGCLLRWAQALQAARRERAQNASRSALEAKHARFLQRRALQQDRAALLAACLWELLREARLQRHARERTDAQRGVQEATALLLNLRDERGSLDEQLHMAYRQVDLVTETLQKELRTKEELASELREVYDKLRKQSASQIPGVGEVGLQSASRICGTSRPSSAKSGMEE</sequence>
<protein>
    <recommendedName>
        <fullName evidence="3">Sfi1 spindle body domain-containing protein</fullName>
    </recommendedName>
</protein>
<organism evidence="2">
    <name type="scientific">Pyrodinium bahamense</name>
    <dbReference type="NCBI Taxonomy" id="73915"/>
    <lineage>
        <taxon>Eukaryota</taxon>
        <taxon>Sar</taxon>
        <taxon>Alveolata</taxon>
        <taxon>Dinophyceae</taxon>
        <taxon>Gonyaulacales</taxon>
        <taxon>Pyrocystaceae</taxon>
        <taxon>Pyrodinium</taxon>
    </lineage>
</organism>
<dbReference type="AlphaFoldDB" id="A0A7S0FAT0"/>
<dbReference type="EMBL" id="HBEG01008422">
    <property type="protein sequence ID" value="CAD8349270.1"/>
    <property type="molecule type" value="Transcribed_RNA"/>
</dbReference>
<evidence type="ECO:0000256" key="1">
    <source>
        <dbReference type="SAM" id="Coils"/>
    </source>
</evidence>
<evidence type="ECO:0008006" key="3">
    <source>
        <dbReference type="Google" id="ProtNLM"/>
    </source>
</evidence>
<name>A0A7S0FAT0_9DINO</name>
<proteinExistence type="predicted"/>
<reference evidence="2" key="1">
    <citation type="submission" date="2021-01" db="EMBL/GenBank/DDBJ databases">
        <authorList>
            <person name="Corre E."/>
            <person name="Pelletier E."/>
            <person name="Niang G."/>
            <person name="Scheremetjew M."/>
            <person name="Finn R."/>
            <person name="Kale V."/>
            <person name="Holt S."/>
            <person name="Cochrane G."/>
            <person name="Meng A."/>
            <person name="Brown T."/>
            <person name="Cohen L."/>
        </authorList>
    </citation>
    <scope>NUCLEOTIDE SEQUENCE</scope>
    <source>
        <strain evidence="2">Pbaha01</strain>
    </source>
</reference>
<evidence type="ECO:0000313" key="2">
    <source>
        <dbReference type="EMBL" id="CAD8349270.1"/>
    </source>
</evidence>
<gene>
    <name evidence="2" type="ORF">PBAH0796_LOCUS5009</name>
</gene>
<keyword evidence="1" id="KW-0175">Coiled coil</keyword>
<accession>A0A7S0FAT0</accession>
<feature type="coiled-coil region" evidence="1">
    <location>
        <begin position="819"/>
        <end position="878"/>
    </location>
</feature>